<dbReference type="PROSITE" id="PS51704">
    <property type="entry name" value="GP_PDE"/>
    <property type="match status" value="1"/>
</dbReference>
<dbReference type="GO" id="GO:0006629">
    <property type="term" value="P:lipid metabolic process"/>
    <property type="evidence" value="ECO:0007669"/>
    <property type="project" value="InterPro"/>
</dbReference>
<dbReference type="PANTHER" id="PTHR46211:SF1">
    <property type="entry name" value="GLYCEROPHOSPHODIESTER PHOSPHODIESTERASE, CYTOPLASMIC"/>
    <property type="match status" value="1"/>
</dbReference>
<dbReference type="Pfam" id="PF03009">
    <property type="entry name" value="GDPD"/>
    <property type="match status" value="1"/>
</dbReference>
<evidence type="ECO:0000313" key="3">
    <source>
        <dbReference type="Proteomes" id="UP000006890"/>
    </source>
</evidence>
<dbReference type="InterPro" id="IPR017946">
    <property type="entry name" value="PLC-like_Pdiesterase_TIM-brl"/>
</dbReference>
<dbReference type="KEGG" id="chd:Calhy_1952"/>
<dbReference type="EMBL" id="CP002219">
    <property type="protein sequence ID" value="ADQ07662.1"/>
    <property type="molecule type" value="Genomic_DNA"/>
</dbReference>
<dbReference type="eggNOG" id="COG0584">
    <property type="taxonomic scope" value="Bacteria"/>
</dbReference>
<dbReference type="InterPro" id="IPR030395">
    <property type="entry name" value="GP_PDE_dom"/>
</dbReference>
<protein>
    <submittedName>
        <fullName evidence="2">Glycerophosphoryl diester phosphodiesterase</fullName>
    </submittedName>
</protein>
<proteinExistence type="predicted"/>
<feature type="domain" description="GP-PDE" evidence="1">
    <location>
        <begin position="1"/>
        <end position="233"/>
    </location>
</feature>
<accession>E4QDX1</accession>
<dbReference type="CDD" id="cd08563">
    <property type="entry name" value="GDPD_TtGDE_like"/>
    <property type="match status" value="1"/>
</dbReference>
<gene>
    <name evidence="2" type="ordered locus">Calhy_1952</name>
</gene>
<evidence type="ECO:0000313" key="2">
    <source>
        <dbReference type="EMBL" id="ADQ07662.1"/>
    </source>
</evidence>
<reference key="1">
    <citation type="submission" date="2010-09" db="EMBL/GenBank/DDBJ databases">
        <title>Complete sequence of Caldicellulosiruptor hydrothermalis 108.</title>
        <authorList>
            <consortium name="US DOE Joint Genome Institute"/>
            <person name="Lucas S."/>
            <person name="Copeland A."/>
            <person name="Lapidus A."/>
            <person name="Cheng J.-F."/>
            <person name="Bruce D."/>
            <person name="Goodwin L."/>
            <person name="Pitluck S."/>
            <person name="Davenport K."/>
            <person name="Detter J.C."/>
            <person name="Han C."/>
            <person name="Tapia R."/>
            <person name="Land M."/>
            <person name="Hauser L."/>
            <person name="Chang Y.-J."/>
            <person name="Jeffries C."/>
            <person name="Kyrpides N."/>
            <person name="Ivanova N."/>
            <person name="Mikhailova N."/>
            <person name="Blumer-Schuette S.E."/>
            <person name="Kelly R.M."/>
            <person name="Woyke T."/>
        </authorList>
    </citation>
    <scope>NUCLEOTIDE SEQUENCE</scope>
    <source>
        <strain>108</strain>
    </source>
</reference>
<dbReference type="AlphaFoldDB" id="E4QDX1"/>
<dbReference type="HOGENOM" id="CLU_030006_3_5_9"/>
<keyword evidence="3" id="KW-1185">Reference proteome</keyword>
<sequence>MQIFAHRGASAYFPENTLVAFEKAKEMGATGIETDVQVTKDGVLVLIHDEKVDRTTDGVGYVKDLTFAEIQKLNAGYYMKYSSCKIPTVEEALELAKNQNLVINFELKESCLAFLNTEEKLINTIHKYDVKENVIISSFHLSSLIRCRSIDPQIKLAYLTTKVLKLGSLKSLGIEIVHPNYFITTRKFVSHLKQQNFRINVFTVNKKKYVERLLKLGVDGLITDVPDIVIETIKNFKGYT</sequence>
<dbReference type="OrthoDB" id="384721at2"/>
<dbReference type="Proteomes" id="UP000006890">
    <property type="component" value="Chromosome"/>
</dbReference>
<dbReference type="GO" id="GO:0008081">
    <property type="term" value="F:phosphoric diester hydrolase activity"/>
    <property type="evidence" value="ECO:0007669"/>
    <property type="project" value="InterPro"/>
</dbReference>
<dbReference type="RefSeq" id="WP_013403812.1">
    <property type="nucleotide sequence ID" value="NC_014652.1"/>
</dbReference>
<dbReference type="Gene3D" id="3.20.20.190">
    <property type="entry name" value="Phosphatidylinositol (PI) phosphodiesterase"/>
    <property type="match status" value="1"/>
</dbReference>
<dbReference type="STRING" id="632292.Calhy_1952"/>
<dbReference type="PANTHER" id="PTHR46211">
    <property type="entry name" value="GLYCEROPHOSPHORYL DIESTER PHOSPHODIESTERASE"/>
    <property type="match status" value="1"/>
</dbReference>
<organism evidence="2 3">
    <name type="scientific">Caldicellulosiruptor hydrothermalis (strain DSM 18901 / VKM B-2411 / 108)</name>
    <dbReference type="NCBI Taxonomy" id="632292"/>
    <lineage>
        <taxon>Bacteria</taxon>
        <taxon>Bacillati</taxon>
        <taxon>Bacillota</taxon>
        <taxon>Bacillota incertae sedis</taxon>
        <taxon>Caldicellulosiruptorales</taxon>
        <taxon>Caldicellulosiruptoraceae</taxon>
        <taxon>Caldicellulosiruptor</taxon>
    </lineage>
</organism>
<evidence type="ECO:0000259" key="1">
    <source>
        <dbReference type="PROSITE" id="PS51704"/>
    </source>
</evidence>
<dbReference type="SUPFAM" id="SSF51695">
    <property type="entry name" value="PLC-like phosphodiesterases"/>
    <property type="match status" value="1"/>
</dbReference>
<reference evidence="2 3" key="2">
    <citation type="journal article" date="2011" name="J. Bacteriol.">
        <title>Complete genome sequences for the anaerobic, extremely thermophilic plant biomass-degrading bacteria Caldicellulosiruptor hydrothermalis, Caldicellulosiruptor kristjanssonii, Caldicellulosiruptor kronotskyensis, Caldicellulosiruptor owensenis, and Caldicellulosiruptor lactoaceticus.</title>
        <authorList>
            <person name="Blumer-Schuette S.E."/>
            <person name="Ozdemir I."/>
            <person name="Mistry D."/>
            <person name="Lucas S."/>
            <person name="Lapidus A."/>
            <person name="Cheng J.F."/>
            <person name="Goodwin L.A."/>
            <person name="Pitluck S."/>
            <person name="Land M.L."/>
            <person name="Hauser L.J."/>
            <person name="Woyke T."/>
            <person name="Mikhailova N."/>
            <person name="Pati A."/>
            <person name="Kyrpides N.C."/>
            <person name="Ivanova N."/>
            <person name="Detter J.C."/>
            <person name="Walston-Davenport K."/>
            <person name="Han S."/>
            <person name="Adams M.W."/>
            <person name="Kelly R.M."/>
        </authorList>
    </citation>
    <scope>NUCLEOTIDE SEQUENCE [LARGE SCALE GENOMIC DNA]</scope>
    <source>
        <strain evidence="3">DSM 18901 / VKM B-2411 / 108</strain>
    </source>
</reference>
<name>E4QDX1_CALH1</name>